<dbReference type="GO" id="GO:0004842">
    <property type="term" value="F:ubiquitin-protein transferase activity"/>
    <property type="evidence" value="ECO:0007669"/>
    <property type="project" value="InterPro"/>
</dbReference>
<reference evidence="2" key="1">
    <citation type="submission" date="2018-11" db="EMBL/GenBank/DDBJ databases">
        <authorList>
            <person name="Alioto T."/>
            <person name="Alioto T."/>
        </authorList>
    </citation>
    <scope>NUCLEOTIDE SEQUENCE</scope>
</reference>
<feature type="compositionally biased region" description="Polar residues" evidence="1">
    <location>
        <begin position="179"/>
        <end position="209"/>
    </location>
</feature>
<feature type="compositionally biased region" description="Basic and acidic residues" evidence="1">
    <location>
        <begin position="212"/>
        <end position="232"/>
    </location>
</feature>
<gene>
    <name evidence="2" type="ORF">MGAL_10B069279</name>
</gene>
<organism evidence="2 3">
    <name type="scientific">Mytilus galloprovincialis</name>
    <name type="common">Mediterranean mussel</name>
    <dbReference type="NCBI Taxonomy" id="29158"/>
    <lineage>
        <taxon>Eukaryota</taxon>
        <taxon>Metazoa</taxon>
        <taxon>Spiralia</taxon>
        <taxon>Lophotrochozoa</taxon>
        <taxon>Mollusca</taxon>
        <taxon>Bivalvia</taxon>
        <taxon>Autobranchia</taxon>
        <taxon>Pteriomorphia</taxon>
        <taxon>Mytilida</taxon>
        <taxon>Mytiloidea</taxon>
        <taxon>Mytilidae</taxon>
        <taxon>Mytilinae</taxon>
        <taxon>Mytilus</taxon>
    </lineage>
</organism>
<feature type="compositionally biased region" description="Low complexity" evidence="1">
    <location>
        <begin position="359"/>
        <end position="373"/>
    </location>
</feature>
<feature type="compositionally biased region" description="Low complexity" evidence="1">
    <location>
        <begin position="419"/>
        <end position="428"/>
    </location>
</feature>
<feature type="compositionally biased region" description="Basic residues" evidence="1">
    <location>
        <begin position="540"/>
        <end position="550"/>
    </location>
</feature>
<feature type="compositionally biased region" description="Basic and acidic residues" evidence="1">
    <location>
        <begin position="475"/>
        <end position="511"/>
    </location>
</feature>
<feature type="compositionally biased region" description="Polar residues" evidence="1">
    <location>
        <begin position="273"/>
        <end position="287"/>
    </location>
</feature>
<feature type="compositionally biased region" description="Basic and acidic residues" evidence="1">
    <location>
        <begin position="519"/>
        <end position="533"/>
    </location>
</feature>
<proteinExistence type="predicted"/>
<keyword evidence="3" id="KW-1185">Reference proteome</keyword>
<feature type="compositionally biased region" description="Polar residues" evidence="1">
    <location>
        <begin position="343"/>
        <end position="355"/>
    </location>
</feature>
<evidence type="ECO:0008006" key="4">
    <source>
        <dbReference type="Google" id="ProtNLM"/>
    </source>
</evidence>
<feature type="compositionally biased region" description="Polar residues" evidence="1">
    <location>
        <begin position="378"/>
        <end position="414"/>
    </location>
</feature>
<evidence type="ECO:0000256" key="1">
    <source>
        <dbReference type="SAM" id="MobiDB-lite"/>
    </source>
</evidence>
<dbReference type="OrthoDB" id="6162711at2759"/>
<dbReference type="PANTHER" id="PTHR22605:SF16">
    <property type="entry name" value="E3 UBIQUITIN-PROTEIN LIGASE RNF213"/>
    <property type="match status" value="1"/>
</dbReference>
<dbReference type="Proteomes" id="UP000596742">
    <property type="component" value="Unassembled WGS sequence"/>
</dbReference>
<sequence length="1066" mass="118311">MHSCPQCGDTVTKEQKFCSNCAWKVDSTIFDQEGIICRGQNDDGTACGKQLSNNAKFCPDCATAVQKPDADVPVPDANLSAIDNSLTSQNVQNTIGLTDLEVEQHNNGIIHSAEQGQTIPNQNVSEDSLIKNSDIANGNSKEITSPSVSTPSDTVAAVKLVTGQKTPEPNAEGQRENPDSTPESQEFITKSNSPSKEQTRETPTSQEQIPDSDPKPFSHEQTGSKRDEDKMEVSSSQIPGSKNKTSHTQNTNDEPETPPKKLKLANESDSSRFQESSIKNRTVTIQPHSVFGPDKNQDKTIDSKATTDSQVGPDRNQDKTTDSETTTDSQVGPNKNQDKKSISETTTDSQAGPNKNQDKTSTSETTTDSQDLTEIQDKTNASEATTDSQVGPNKNQDKTNASEATTDSQVGPNKNQDKTSTSETTTDSQVGPNKNQDKTTDSETTTDSQAGPSSERFKDSFIFGALSNLTNPSYLKDDTEVSQGREDGHKGKDKTVKESSAISEKEGKQDEESSEDDSSDSKDSESEKSDGDNKNLPASQKKKKDRKSNKKIKEEKKKERKKRKENKDGNSNTNSSSTKDTGNNSSVTKNYGTGAKTSVGENTGSSSGKKLEGKKPNTSSFIDVCFHAVISPTILTNPATDFVVITFEKYGGGWESKKYKLKFERPRADGYIVGTVTVAIPKHMVSSQSGPFHYNYVAYHEDGKNSRTIEYFHSTFGGRDLTEKGYKRPLSIPLKHSSKDIYHSYDGVVREDPRLGRIKSKNFWDNVKKFFGIDSYYKLLCEDAELAVSAFQPDWQLKSLKSDGLNGEHMILQVGQIRDGLRKLFVNDMSVMFGSDFDPIFSKGFSSHMKKVIHGLDKIGKEPVNIETKSLRLLTAVSVTYLINEYDVKIEYKERRMLCEALLPMPDFENKTSTDLEYLKNFLPNVFSKVGEAVLKFSRNIAGKSSDPCWMFCVPVIHFMLNDIRPFVEPTVKVNHNDSVPKWWGIDQFGYDIDHFKSQSKWDRSAGDMFKVLNPYFAVDYLLPRTMIASLKLEMFQDVLTTNTIPLDITLAALYYYLRITYTNNL</sequence>
<dbReference type="EMBL" id="UYJE01001044">
    <property type="protein sequence ID" value="VDH98707.1"/>
    <property type="molecule type" value="Genomic_DNA"/>
</dbReference>
<evidence type="ECO:0000313" key="3">
    <source>
        <dbReference type="Proteomes" id="UP000596742"/>
    </source>
</evidence>
<dbReference type="AlphaFoldDB" id="A0A8B6C1T6"/>
<comment type="caution">
    <text evidence="2">The sequence shown here is derived from an EMBL/GenBank/DDBJ whole genome shotgun (WGS) entry which is preliminary data.</text>
</comment>
<evidence type="ECO:0000313" key="2">
    <source>
        <dbReference type="EMBL" id="VDH98707.1"/>
    </source>
</evidence>
<accession>A0A8B6C1T6</accession>
<feature type="compositionally biased region" description="Low complexity" evidence="1">
    <location>
        <begin position="569"/>
        <end position="586"/>
    </location>
</feature>
<dbReference type="GO" id="GO:0016887">
    <property type="term" value="F:ATP hydrolysis activity"/>
    <property type="evidence" value="ECO:0007669"/>
    <property type="project" value="InterPro"/>
</dbReference>
<dbReference type="PANTHER" id="PTHR22605">
    <property type="entry name" value="RZ-TYPE DOMAIN-CONTAINING PROTEIN"/>
    <property type="match status" value="1"/>
</dbReference>
<feature type="non-terminal residue" evidence="2">
    <location>
        <position position="1066"/>
    </location>
</feature>
<dbReference type="InterPro" id="IPR031248">
    <property type="entry name" value="RNF213"/>
</dbReference>
<protein>
    <recommendedName>
        <fullName evidence="4">DZANK-type domain-containing protein</fullName>
    </recommendedName>
</protein>
<feature type="region of interest" description="Disordered" evidence="1">
    <location>
        <begin position="164"/>
        <end position="615"/>
    </location>
</feature>
<feature type="compositionally biased region" description="Polar residues" evidence="1">
    <location>
        <begin position="587"/>
        <end position="603"/>
    </location>
</feature>
<feature type="compositionally biased region" description="Polar residues" evidence="1">
    <location>
        <begin position="233"/>
        <end position="252"/>
    </location>
</feature>
<name>A0A8B6C1T6_MYTGA</name>